<accession>A0A3R9F8U9</accession>
<dbReference type="AlphaFoldDB" id="A0A3R9F8U9"/>
<evidence type="ECO:0000313" key="1">
    <source>
        <dbReference type="EMBL" id="NOH71731.1"/>
    </source>
</evidence>
<sequence length="219" mass="25137">MSQYTIEIQNLVNCALQELANEHKSGKAVDAPVSNNHYLVRWVTRALKSQRFQRCVMEDLTRWQKEGRSKGNDAALMNTFQRISKFYANFFPASALERKIKDSEINNFLDYVEEQGWEVSTSEPLLNCGKVQIFTEGPNSFALCANQCDDCFDGEELVKPMNWFVRGNHAQFIEMAANAGFMLHKITDYKSNVKYHGEYLVYPANQGERLAEIPIGYQI</sequence>
<proteinExistence type="predicted"/>
<keyword evidence="3" id="KW-1185">Reference proteome</keyword>
<dbReference type="Proteomes" id="UP000269041">
    <property type="component" value="Unassembled WGS sequence"/>
</dbReference>
<evidence type="ECO:0000313" key="2">
    <source>
        <dbReference type="EMBL" id="RSD32528.1"/>
    </source>
</evidence>
<dbReference type="Pfam" id="PF11140">
    <property type="entry name" value="DUF2913"/>
    <property type="match status" value="1"/>
</dbReference>
<evidence type="ECO:0000313" key="4">
    <source>
        <dbReference type="Proteomes" id="UP000565719"/>
    </source>
</evidence>
<dbReference type="Proteomes" id="UP000565719">
    <property type="component" value="Unassembled WGS sequence"/>
</dbReference>
<dbReference type="InterPro" id="IPR021316">
    <property type="entry name" value="DUF2913"/>
</dbReference>
<organism evidence="2 3">
    <name type="scientific">Vibrio pectenicida</name>
    <dbReference type="NCBI Taxonomy" id="62763"/>
    <lineage>
        <taxon>Bacteria</taxon>
        <taxon>Pseudomonadati</taxon>
        <taxon>Pseudomonadota</taxon>
        <taxon>Gammaproteobacteria</taxon>
        <taxon>Vibrionales</taxon>
        <taxon>Vibrionaceae</taxon>
        <taxon>Vibrio</taxon>
    </lineage>
</organism>
<dbReference type="EMBL" id="RSFA01000007">
    <property type="protein sequence ID" value="RSD32528.1"/>
    <property type="molecule type" value="Genomic_DNA"/>
</dbReference>
<comment type="caution">
    <text evidence="2">The sequence shown here is derived from an EMBL/GenBank/DDBJ whole genome shotgun (WGS) entry which is preliminary data.</text>
</comment>
<dbReference type="EMBL" id="VTXC01000024">
    <property type="protein sequence ID" value="NOH71731.1"/>
    <property type="molecule type" value="Genomic_DNA"/>
</dbReference>
<evidence type="ECO:0000313" key="3">
    <source>
        <dbReference type="Proteomes" id="UP000269041"/>
    </source>
</evidence>
<gene>
    <name evidence="2" type="ORF">EJA03_02870</name>
    <name evidence="1" type="ORF">F0225_10330</name>
</gene>
<name>A0A3R9F8U9_9VIBR</name>
<dbReference type="RefSeq" id="WP_125319737.1">
    <property type="nucleotide sequence ID" value="NZ_AP024889.1"/>
</dbReference>
<reference evidence="1 4" key="2">
    <citation type="submission" date="2019-09" db="EMBL/GenBank/DDBJ databases">
        <title>Draft genome sequencing and comparative genomics of hatchery-associated Vibrios.</title>
        <authorList>
            <person name="Kehlet-Delgado H."/>
            <person name="Mueller R.S."/>
        </authorList>
    </citation>
    <scope>NUCLEOTIDE SEQUENCE [LARGE SCALE GENOMIC DNA]</scope>
    <source>
        <strain evidence="1 4">99-46-Y</strain>
    </source>
</reference>
<protein>
    <submittedName>
        <fullName evidence="2">DUF2913 family protein</fullName>
    </submittedName>
</protein>
<dbReference type="OrthoDB" id="5814407at2"/>
<reference evidence="2 3" key="1">
    <citation type="submission" date="2018-12" db="EMBL/GenBank/DDBJ databases">
        <title>Genomic taxonomy of the Vibrionaceae family.</title>
        <authorList>
            <person name="Gomez-Gil B."/>
            <person name="Enciso-Ibarra K."/>
        </authorList>
    </citation>
    <scope>NUCLEOTIDE SEQUENCE [LARGE SCALE GENOMIC DNA]</scope>
    <source>
        <strain evidence="2 3">CAIM 594</strain>
    </source>
</reference>